<name>A0ABU0E023_9FIRM</name>
<evidence type="ECO:0000256" key="2">
    <source>
        <dbReference type="ARBA" id="ARBA00023163"/>
    </source>
</evidence>
<keyword evidence="2" id="KW-0804">Transcription</keyword>
<evidence type="ECO:0000313" key="5">
    <source>
        <dbReference type="Proteomes" id="UP001230220"/>
    </source>
</evidence>
<evidence type="ECO:0000259" key="3">
    <source>
        <dbReference type="PROSITE" id="PS50937"/>
    </source>
</evidence>
<dbReference type="GO" id="GO:0003677">
    <property type="term" value="F:DNA binding"/>
    <property type="evidence" value="ECO:0007669"/>
    <property type="project" value="UniProtKB-KW"/>
</dbReference>
<sequence>MKRVNGVRVFEDKDFAWLRVLNCLRNTNMSLKKIKEYFELAQKGDDSLQHRYEIILEQEQNIKDQIKDLKYHLKELEYKKWYYETAIQEGSENVHKN</sequence>
<gene>
    <name evidence="4" type="ORF">J2S15_000973</name>
</gene>
<dbReference type="InterPro" id="IPR000551">
    <property type="entry name" value="MerR-type_HTH_dom"/>
</dbReference>
<dbReference type="PROSITE" id="PS50937">
    <property type="entry name" value="HTH_MERR_2"/>
    <property type="match status" value="1"/>
</dbReference>
<organism evidence="4 5">
    <name type="scientific">Breznakia pachnodae</name>
    <dbReference type="NCBI Taxonomy" id="265178"/>
    <lineage>
        <taxon>Bacteria</taxon>
        <taxon>Bacillati</taxon>
        <taxon>Bacillota</taxon>
        <taxon>Erysipelotrichia</taxon>
        <taxon>Erysipelotrichales</taxon>
        <taxon>Erysipelotrichaceae</taxon>
        <taxon>Breznakia</taxon>
    </lineage>
</organism>
<dbReference type="EMBL" id="JAUSUR010000001">
    <property type="protein sequence ID" value="MDQ0360242.1"/>
    <property type="molecule type" value="Genomic_DNA"/>
</dbReference>
<keyword evidence="1" id="KW-0805">Transcription regulation</keyword>
<feature type="domain" description="HTH merR-type" evidence="3">
    <location>
        <begin position="1"/>
        <end position="40"/>
    </location>
</feature>
<keyword evidence="5" id="KW-1185">Reference proteome</keyword>
<protein>
    <submittedName>
        <fullName evidence="4">DNA-binding transcriptional MerR regulator</fullName>
    </submittedName>
</protein>
<dbReference type="Proteomes" id="UP001230220">
    <property type="component" value="Unassembled WGS sequence"/>
</dbReference>
<comment type="caution">
    <text evidence="4">The sequence shown here is derived from an EMBL/GenBank/DDBJ whole genome shotgun (WGS) entry which is preliminary data.</text>
</comment>
<accession>A0ABU0E023</accession>
<dbReference type="InterPro" id="IPR015358">
    <property type="entry name" value="Tscrpt_reg_MerR_DNA-bd"/>
</dbReference>
<keyword evidence="4" id="KW-0238">DNA-binding</keyword>
<dbReference type="InterPro" id="IPR009061">
    <property type="entry name" value="DNA-bd_dom_put_sf"/>
</dbReference>
<evidence type="ECO:0000313" key="4">
    <source>
        <dbReference type="EMBL" id="MDQ0360242.1"/>
    </source>
</evidence>
<reference evidence="4 5" key="1">
    <citation type="submission" date="2023-07" db="EMBL/GenBank/DDBJ databases">
        <title>Genomic Encyclopedia of Type Strains, Phase IV (KMG-IV): sequencing the most valuable type-strain genomes for metagenomic binning, comparative biology and taxonomic classification.</title>
        <authorList>
            <person name="Goeker M."/>
        </authorList>
    </citation>
    <scope>NUCLEOTIDE SEQUENCE [LARGE SCALE GENOMIC DNA]</scope>
    <source>
        <strain evidence="4 5">DSM 16784</strain>
    </source>
</reference>
<evidence type="ECO:0000256" key="1">
    <source>
        <dbReference type="ARBA" id="ARBA00023015"/>
    </source>
</evidence>
<dbReference type="Pfam" id="PF09278">
    <property type="entry name" value="MerR-DNA-bind"/>
    <property type="match status" value="1"/>
</dbReference>
<dbReference type="Gene3D" id="1.10.1660.10">
    <property type="match status" value="1"/>
</dbReference>
<proteinExistence type="predicted"/>
<dbReference type="SUPFAM" id="SSF46955">
    <property type="entry name" value="Putative DNA-binding domain"/>
    <property type="match status" value="1"/>
</dbReference>